<evidence type="ECO:0000313" key="4">
    <source>
        <dbReference type="Proteomes" id="UP001596406"/>
    </source>
</evidence>
<dbReference type="InterPro" id="IPR036388">
    <property type="entry name" value="WH-like_DNA-bd_sf"/>
</dbReference>
<sequence>MSQTQLESTDAASSATDSADAGEPTLALDTVFEILKNRRRRDILNYLWEHDGVANIGELAEHIAAAENGIEVAALSSAQRKRVYIGLYQCHLPKMDDAAIVDFDKHRGTIALRDSAAQLTRYLDGESDTTDPMPKGNLAVALGTATVVAAGIGVGVAPLVLTFVSTAALLLVTANQVRAGTGDGDEEASLPGGFDYPGTERSTS</sequence>
<feature type="domain" description="DUF7344" evidence="2">
    <location>
        <begin position="32"/>
        <end position="110"/>
    </location>
</feature>
<evidence type="ECO:0000259" key="2">
    <source>
        <dbReference type="Pfam" id="PF24035"/>
    </source>
</evidence>
<dbReference type="Proteomes" id="UP001596406">
    <property type="component" value="Unassembled WGS sequence"/>
</dbReference>
<evidence type="ECO:0000256" key="1">
    <source>
        <dbReference type="SAM" id="MobiDB-lite"/>
    </source>
</evidence>
<gene>
    <name evidence="3" type="ORF">ACFQHK_18700</name>
</gene>
<comment type="caution">
    <text evidence="3">The sequence shown here is derived from an EMBL/GenBank/DDBJ whole genome shotgun (WGS) entry which is preliminary data.</text>
</comment>
<dbReference type="Gene3D" id="1.10.10.10">
    <property type="entry name" value="Winged helix-like DNA-binding domain superfamily/Winged helix DNA-binding domain"/>
    <property type="match status" value="1"/>
</dbReference>
<keyword evidence="4" id="KW-1185">Reference proteome</keyword>
<name>A0ABD5UDT4_9EURY</name>
<reference evidence="3 4" key="1">
    <citation type="journal article" date="2019" name="Int. J. Syst. Evol. Microbiol.">
        <title>The Global Catalogue of Microorganisms (GCM) 10K type strain sequencing project: providing services to taxonomists for standard genome sequencing and annotation.</title>
        <authorList>
            <consortium name="The Broad Institute Genomics Platform"/>
            <consortium name="The Broad Institute Genome Sequencing Center for Infectious Disease"/>
            <person name="Wu L."/>
            <person name="Ma J."/>
        </authorList>
    </citation>
    <scope>NUCLEOTIDE SEQUENCE [LARGE SCALE GENOMIC DNA]</scope>
    <source>
        <strain evidence="3 4">PSRA2</strain>
    </source>
</reference>
<dbReference type="Pfam" id="PF24035">
    <property type="entry name" value="DUF7344"/>
    <property type="match status" value="1"/>
</dbReference>
<dbReference type="InterPro" id="IPR055768">
    <property type="entry name" value="DUF7344"/>
</dbReference>
<dbReference type="RefSeq" id="WP_304450203.1">
    <property type="nucleotide sequence ID" value="NZ_JARRAH010000006.1"/>
</dbReference>
<accession>A0ABD5UDT4</accession>
<proteinExistence type="predicted"/>
<feature type="compositionally biased region" description="Low complexity" evidence="1">
    <location>
        <begin position="8"/>
        <end position="21"/>
    </location>
</feature>
<dbReference type="AlphaFoldDB" id="A0ABD5UDT4"/>
<feature type="region of interest" description="Disordered" evidence="1">
    <location>
        <begin position="1"/>
        <end position="21"/>
    </location>
</feature>
<dbReference type="EMBL" id="JBHSXM010000006">
    <property type="protein sequence ID" value="MFC6838514.1"/>
    <property type="molecule type" value="Genomic_DNA"/>
</dbReference>
<organism evidence="3 4">
    <name type="scientific">Halomarina ordinaria</name>
    <dbReference type="NCBI Taxonomy" id="3033939"/>
    <lineage>
        <taxon>Archaea</taxon>
        <taxon>Methanobacteriati</taxon>
        <taxon>Methanobacteriota</taxon>
        <taxon>Stenosarchaea group</taxon>
        <taxon>Halobacteria</taxon>
        <taxon>Halobacteriales</taxon>
        <taxon>Natronomonadaceae</taxon>
        <taxon>Halomarina</taxon>
    </lineage>
</organism>
<protein>
    <recommendedName>
        <fullName evidence="2">DUF7344 domain-containing protein</fullName>
    </recommendedName>
</protein>
<evidence type="ECO:0000313" key="3">
    <source>
        <dbReference type="EMBL" id="MFC6838514.1"/>
    </source>
</evidence>
<feature type="region of interest" description="Disordered" evidence="1">
    <location>
        <begin position="181"/>
        <end position="204"/>
    </location>
</feature>